<proteinExistence type="predicted"/>
<dbReference type="Proteomes" id="UP000823775">
    <property type="component" value="Unassembled WGS sequence"/>
</dbReference>
<sequence>MNDLRPCKVVSKNYIIRENHSPMTSREPPVEALYLIKWSEKEKIDVLDSNKVLNTTAFILKSSTHNEEVAATCPKVSEEGLANGAILNQASANFDIRLAIGNGGLPVHGSFYDEVIPSAQELTQADQHGKPFLPKNRSYLFLAFYWLSKGASQEVSVRDWDRNKFSFVVKSKTSQSPSKPLTSKGAPTRTGKGTKLLSSTSKSSISPSMVLDNTCKRKDPPTLFENDNGQISTEVLCKDETPIPFSVDEVIDGSGATSSTKGDADQYPPLEAQKKKASCFELRQSRDKNDLVPKLGFEGTFTDMFNGIFDEDGATSPSCLEISSPPYHPTSLVNEAKVVVAHVKSSKDPVPSSCLSPLAASNFKPQETISSFKMSYVFKMWDALCDWVTRFSVDSSNNFLKLKEGIILILKEIKGTDAFDISTLEGSINIFFETFEEYDALKSSLSQRMTRECHQKISFPCATEPY</sequence>
<feature type="region of interest" description="Disordered" evidence="1">
    <location>
        <begin position="171"/>
        <end position="212"/>
    </location>
</feature>
<evidence type="ECO:0000313" key="3">
    <source>
        <dbReference type="Proteomes" id="UP000823775"/>
    </source>
</evidence>
<organism evidence="2 3">
    <name type="scientific">Datura stramonium</name>
    <name type="common">Jimsonweed</name>
    <name type="synonym">Common thornapple</name>
    <dbReference type="NCBI Taxonomy" id="4076"/>
    <lineage>
        <taxon>Eukaryota</taxon>
        <taxon>Viridiplantae</taxon>
        <taxon>Streptophyta</taxon>
        <taxon>Embryophyta</taxon>
        <taxon>Tracheophyta</taxon>
        <taxon>Spermatophyta</taxon>
        <taxon>Magnoliopsida</taxon>
        <taxon>eudicotyledons</taxon>
        <taxon>Gunneridae</taxon>
        <taxon>Pentapetalae</taxon>
        <taxon>asterids</taxon>
        <taxon>lamiids</taxon>
        <taxon>Solanales</taxon>
        <taxon>Solanaceae</taxon>
        <taxon>Solanoideae</taxon>
        <taxon>Datureae</taxon>
        <taxon>Datura</taxon>
    </lineage>
</organism>
<name>A0ABS8RMN8_DATST</name>
<dbReference type="EMBL" id="JACEIK010000050">
    <property type="protein sequence ID" value="MCD7448047.1"/>
    <property type="molecule type" value="Genomic_DNA"/>
</dbReference>
<evidence type="ECO:0000256" key="1">
    <source>
        <dbReference type="SAM" id="MobiDB-lite"/>
    </source>
</evidence>
<evidence type="ECO:0000313" key="2">
    <source>
        <dbReference type="EMBL" id="MCD7448047.1"/>
    </source>
</evidence>
<reference evidence="2 3" key="1">
    <citation type="journal article" date="2021" name="BMC Genomics">
        <title>Datura genome reveals duplications of psychoactive alkaloid biosynthetic genes and high mutation rate following tissue culture.</title>
        <authorList>
            <person name="Rajewski A."/>
            <person name="Carter-House D."/>
            <person name="Stajich J."/>
            <person name="Litt A."/>
        </authorList>
    </citation>
    <scope>NUCLEOTIDE SEQUENCE [LARGE SCALE GENOMIC DNA]</scope>
    <source>
        <strain evidence="2">AR-01</strain>
    </source>
</reference>
<accession>A0ABS8RMN8</accession>
<gene>
    <name evidence="2" type="ORF">HAX54_037361</name>
</gene>
<keyword evidence="3" id="KW-1185">Reference proteome</keyword>
<protein>
    <submittedName>
        <fullName evidence="2">Uncharacterized protein</fullName>
    </submittedName>
</protein>
<comment type="caution">
    <text evidence="2">The sequence shown here is derived from an EMBL/GenBank/DDBJ whole genome shotgun (WGS) entry which is preliminary data.</text>
</comment>
<feature type="compositionally biased region" description="Low complexity" evidence="1">
    <location>
        <begin position="190"/>
        <end position="204"/>
    </location>
</feature>
<feature type="compositionally biased region" description="Polar residues" evidence="1">
    <location>
        <begin position="171"/>
        <end position="181"/>
    </location>
</feature>